<dbReference type="KEGG" id="bbel:109487314"/>
<evidence type="ECO:0000256" key="1">
    <source>
        <dbReference type="ARBA" id="ARBA00023157"/>
    </source>
</evidence>
<dbReference type="InterPro" id="IPR035976">
    <property type="entry name" value="Sushi/SCR/CCP_sf"/>
</dbReference>
<sequence length="115" mass="12897">MDAVLQLARRKPVRSRAVLLVVLVATLALQSDAFFFWQFMGGGGSDCGFRPYVQGTIATGCMYPYTHGETCYFRCWFGWVPVSGDQRIVARTCQEDGTWSGDSFTCRRVGFFGKK</sequence>
<evidence type="ECO:0000256" key="2">
    <source>
        <dbReference type="PROSITE-ProRule" id="PRU00302"/>
    </source>
</evidence>
<feature type="domain" description="Sushi" evidence="3">
    <location>
        <begin position="45"/>
        <end position="108"/>
    </location>
</feature>
<dbReference type="Gene3D" id="2.10.70.10">
    <property type="entry name" value="Complement Module, domain 1"/>
    <property type="match status" value="1"/>
</dbReference>
<organism evidence="4 5">
    <name type="scientific">Branchiostoma belcheri</name>
    <name type="common">Amphioxus</name>
    <dbReference type="NCBI Taxonomy" id="7741"/>
    <lineage>
        <taxon>Eukaryota</taxon>
        <taxon>Metazoa</taxon>
        <taxon>Chordata</taxon>
        <taxon>Cephalochordata</taxon>
        <taxon>Leptocardii</taxon>
        <taxon>Amphioxiformes</taxon>
        <taxon>Branchiostomatidae</taxon>
        <taxon>Branchiostoma</taxon>
    </lineage>
</organism>
<keyword evidence="1" id="KW-1015">Disulfide bond</keyword>
<evidence type="ECO:0000259" key="3">
    <source>
        <dbReference type="PROSITE" id="PS50923"/>
    </source>
</evidence>
<dbReference type="CDD" id="cd00033">
    <property type="entry name" value="CCP"/>
    <property type="match status" value="1"/>
</dbReference>
<proteinExistence type="predicted"/>
<dbReference type="RefSeq" id="XP_019646852.1">
    <property type="nucleotide sequence ID" value="XM_019791293.1"/>
</dbReference>
<keyword evidence="2" id="KW-0768">Sushi</keyword>
<gene>
    <name evidence="5" type="primary">LOC109487314</name>
</gene>
<reference evidence="5" key="1">
    <citation type="submission" date="2025-08" db="UniProtKB">
        <authorList>
            <consortium name="RefSeq"/>
        </authorList>
    </citation>
    <scope>IDENTIFICATION</scope>
    <source>
        <tissue evidence="5">Gonad</tissue>
    </source>
</reference>
<dbReference type="Pfam" id="PF00084">
    <property type="entry name" value="Sushi"/>
    <property type="match status" value="1"/>
</dbReference>
<evidence type="ECO:0000313" key="4">
    <source>
        <dbReference type="Proteomes" id="UP000515135"/>
    </source>
</evidence>
<dbReference type="PROSITE" id="PS50923">
    <property type="entry name" value="SUSHI"/>
    <property type="match status" value="1"/>
</dbReference>
<evidence type="ECO:0000313" key="5">
    <source>
        <dbReference type="RefSeq" id="XP_019646852.1"/>
    </source>
</evidence>
<dbReference type="SUPFAM" id="SSF57535">
    <property type="entry name" value="Complement control module/SCR domain"/>
    <property type="match status" value="1"/>
</dbReference>
<keyword evidence="4" id="KW-1185">Reference proteome</keyword>
<dbReference type="InterPro" id="IPR000436">
    <property type="entry name" value="Sushi_SCR_CCP_dom"/>
</dbReference>
<accession>A0A6P5AUT6</accession>
<protein>
    <submittedName>
        <fullName evidence="5">Uncharacterized protein LOC109487314</fullName>
    </submittedName>
</protein>
<dbReference type="OrthoDB" id="9998170at2759"/>
<dbReference type="Proteomes" id="UP000515135">
    <property type="component" value="Unplaced"/>
</dbReference>
<dbReference type="AlphaFoldDB" id="A0A6P5AUT6"/>
<comment type="caution">
    <text evidence="2">Lacks conserved residue(s) required for the propagation of feature annotation.</text>
</comment>
<name>A0A6P5AUT6_BRABE</name>
<dbReference type="GeneID" id="109487314"/>